<dbReference type="PANTHER" id="PTHR47260">
    <property type="entry name" value="UPF0644 PROTEIN PB2B4.06"/>
    <property type="match status" value="1"/>
</dbReference>
<dbReference type="Proteomes" id="UP001229651">
    <property type="component" value="Unassembled WGS sequence"/>
</dbReference>
<evidence type="ECO:0000313" key="2">
    <source>
        <dbReference type="EMBL" id="MDQ0382719.1"/>
    </source>
</evidence>
<dbReference type="SUPFAM" id="SSF54637">
    <property type="entry name" value="Thioesterase/thiol ester dehydrase-isomerase"/>
    <property type="match status" value="1"/>
</dbReference>
<accession>A0ABU0F5V8</accession>
<evidence type="ECO:0000259" key="1">
    <source>
        <dbReference type="Pfam" id="PF03061"/>
    </source>
</evidence>
<protein>
    <submittedName>
        <fullName evidence="2">Acyl-coenzyme A thioesterase PaaI-like protein</fullName>
    </submittedName>
</protein>
<dbReference type="InterPro" id="IPR052061">
    <property type="entry name" value="PTE-AB_protein"/>
</dbReference>
<dbReference type="Gene3D" id="3.10.129.10">
    <property type="entry name" value="Hotdog Thioesterase"/>
    <property type="match status" value="1"/>
</dbReference>
<dbReference type="InterPro" id="IPR029069">
    <property type="entry name" value="HotDog_dom_sf"/>
</dbReference>
<dbReference type="CDD" id="cd03443">
    <property type="entry name" value="PaaI_thioesterase"/>
    <property type="match status" value="1"/>
</dbReference>
<dbReference type="PANTHER" id="PTHR47260:SF6">
    <property type="entry name" value="THIOESTERASE DOMAIN-CONTAINING PROTEIN"/>
    <property type="match status" value="1"/>
</dbReference>
<feature type="domain" description="Thioesterase" evidence="1">
    <location>
        <begin position="58"/>
        <end position="126"/>
    </location>
</feature>
<proteinExistence type="predicted"/>
<evidence type="ECO:0000313" key="3">
    <source>
        <dbReference type="Proteomes" id="UP001229651"/>
    </source>
</evidence>
<reference evidence="2 3" key="1">
    <citation type="submission" date="2023-07" db="EMBL/GenBank/DDBJ databases">
        <title>Sequencing the genomes of 1000 actinobacteria strains.</title>
        <authorList>
            <person name="Klenk H.-P."/>
        </authorList>
    </citation>
    <scope>NUCLEOTIDE SEQUENCE [LARGE SCALE GENOMIC DNA]</scope>
    <source>
        <strain evidence="2 3">DSM 45805</strain>
    </source>
</reference>
<dbReference type="Pfam" id="PF03061">
    <property type="entry name" value="4HBT"/>
    <property type="match status" value="1"/>
</dbReference>
<dbReference type="InterPro" id="IPR006683">
    <property type="entry name" value="Thioestr_dom"/>
</dbReference>
<comment type="caution">
    <text evidence="2">The sequence shown here is derived from an EMBL/GenBank/DDBJ whole genome shotgun (WGS) entry which is preliminary data.</text>
</comment>
<sequence length="162" mass="17691">MNSGVEDAGELTAPREWQYCSGCKPQGACRVGLVRWLEEDGSVSGRITFGKDVEGGPGVIHGGYAAVVFDELLGTATTGPAGVPVAVTKSLTVHYRRPIPIEQPIVLRAWRVRTLDRDMFIDGEMRLASSDALLATAESVFTAVTDRHFQRHKEWLAQQRPA</sequence>
<gene>
    <name evidence="2" type="ORF">FB470_006713</name>
</gene>
<keyword evidence="3" id="KW-1185">Reference proteome</keyword>
<name>A0ABU0F5V8_9PSEU</name>
<organism evidence="2 3">
    <name type="scientific">Amycolatopsis thermophila</name>
    <dbReference type="NCBI Taxonomy" id="206084"/>
    <lineage>
        <taxon>Bacteria</taxon>
        <taxon>Bacillati</taxon>
        <taxon>Actinomycetota</taxon>
        <taxon>Actinomycetes</taxon>
        <taxon>Pseudonocardiales</taxon>
        <taxon>Pseudonocardiaceae</taxon>
        <taxon>Amycolatopsis</taxon>
    </lineage>
</organism>
<dbReference type="EMBL" id="JAUSUT010000001">
    <property type="protein sequence ID" value="MDQ0382719.1"/>
    <property type="molecule type" value="Genomic_DNA"/>
</dbReference>
<dbReference type="RefSeq" id="WP_306998139.1">
    <property type="nucleotide sequence ID" value="NZ_JAUSUT010000001.1"/>
</dbReference>